<dbReference type="Proteomes" id="UP001279734">
    <property type="component" value="Unassembled WGS sequence"/>
</dbReference>
<proteinExistence type="predicted"/>
<sequence>MAEFVPCCLKRKDRGDPLTYFSDISLSSPAIKIRRIDYFVPKGEDGLKQHSLEETIAAESVAQGASAIMCSENNIGEESALVLYKSTTTPLCKSLRSSDFPIVLNSNLIPQLKDILKLIEDGKCGRSRNNESTRDSLAVIPWVESQLPPAVDWRNQRHHAHLS</sequence>
<dbReference type="AlphaFoldDB" id="A0AAD3SJ93"/>
<evidence type="ECO:0000313" key="1">
    <source>
        <dbReference type="EMBL" id="GMH11814.1"/>
    </source>
</evidence>
<gene>
    <name evidence="1" type="ORF">Nepgr_013655</name>
</gene>
<keyword evidence="2" id="KW-1185">Reference proteome</keyword>
<reference evidence="1" key="1">
    <citation type="submission" date="2023-05" db="EMBL/GenBank/DDBJ databases">
        <title>Nepenthes gracilis genome sequencing.</title>
        <authorList>
            <person name="Fukushima K."/>
        </authorList>
    </citation>
    <scope>NUCLEOTIDE SEQUENCE</scope>
    <source>
        <strain evidence="1">SING2019-196</strain>
    </source>
</reference>
<dbReference type="EMBL" id="BSYO01000011">
    <property type="protein sequence ID" value="GMH11814.1"/>
    <property type="molecule type" value="Genomic_DNA"/>
</dbReference>
<organism evidence="1 2">
    <name type="scientific">Nepenthes gracilis</name>
    <name type="common">Slender pitcher plant</name>
    <dbReference type="NCBI Taxonomy" id="150966"/>
    <lineage>
        <taxon>Eukaryota</taxon>
        <taxon>Viridiplantae</taxon>
        <taxon>Streptophyta</taxon>
        <taxon>Embryophyta</taxon>
        <taxon>Tracheophyta</taxon>
        <taxon>Spermatophyta</taxon>
        <taxon>Magnoliopsida</taxon>
        <taxon>eudicotyledons</taxon>
        <taxon>Gunneridae</taxon>
        <taxon>Pentapetalae</taxon>
        <taxon>Caryophyllales</taxon>
        <taxon>Nepenthaceae</taxon>
        <taxon>Nepenthes</taxon>
    </lineage>
</organism>
<dbReference type="PANTHER" id="PTHR35510">
    <property type="entry name" value="DBH-LIKE MONOOXYGENASE"/>
    <property type="match status" value="1"/>
</dbReference>
<name>A0AAD3SJ93_NEPGR</name>
<protein>
    <submittedName>
        <fullName evidence="1">Uncharacterized protein</fullName>
    </submittedName>
</protein>
<dbReference type="PANTHER" id="PTHR35510:SF4">
    <property type="match status" value="1"/>
</dbReference>
<evidence type="ECO:0000313" key="2">
    <source>
        <dbReference type="Proteomes" id="UP001279734"/>
    </source>
</evidence>
<comment type="caution">
    <text evidence="1">The sequence shown here is derived from an EMBL/GenBank/DDBJ whole genome shotgun (WGS) entry which is preliminary data.</text>
</comment>
<accession>A0AAD3SJ93</accession>